<feature type="transmembrane region" description="Helical" evidence="2">
    <location>
        <begin position="262"/>
        <end position="280"/>
    </location>
</feature>
<feature type="compositionally biased region" description="Pro residues" evidence="1">
    <location>
        <begin position="404"/>
        <end position="413"/>
    </location>
</feature>
<dbReference type="Proteomes" id="UP000008634">
    <property type="component" value="Chromosome"/>
</dbReference>
<organism evidence="4 5">
    <name type="scientific">Cellulophaga algicola (strain DSM 14237 / IC166 / ACAM 630)</name>
    <dbReference type="NCBI Taxonomy" id="688270"/>
    <lineage>
        <taxon>Bacteria</taxon>
        <taxon>Pseudomonadati</taxon>
        <taxon>Bacteroidota</taxon>
        <taxon>Flavobacteriia</taxon>
        <taxon>Flavobacteriales</taxon>
        <taxon>Flavobacteriaceae</taxon>
        <taxon>Cellulophaga</taxon>
    </lineage>
</organism>
<feature type="transmembrane region" description="Helical" evidence="2">
    <location>
        <begin position="34"/>
        <end position="57"/>
    </location>
</feature>
<dbReference type="KEGG" id="cao:Celal_2000"/>
<reference evidence="4 5" key="1">
    <citation type="journal article" date="2010" name="Stand. Genomic Sci.">
        <title>Complete genome sequence of Cellulophaga algicola type strain (IC166).</title>
        <authorList>
            <person name="Abt B."/>
            <person name="Lu M."/>
            <person name="Misra M."/>
            <person name="Han C."/>
            <person name="Nolan M."/>
            <person name="Lucas S."/>
            <person name="Hammon N."/>
            <person name="Deshpande S."/>
            <person name="Cheng J.F."/>
            <person name="Tapia R."/>
            <person name="Goodwin L."/>
            <person name="Pitluck S."/>
            <person name="Liolios K."/>
            <person name="Pagani I."/>
            <person name="Ivanova N."/>
            <person name="Mavromatis K."/>
            <person name="Ovchinikova G."/>
            <person name="Pati A."/>
            <person name="Chen A."/>
            <person name="Palaniappan K."/>
            <person name="Land M."/>
            <person name="Hauser L."/>
            <person name="Chang Y.J."/>
            <person name="Jeffries C.D."/>
            <person name="Detter J.C."/>
            <person name="Brambilla E."/>
            <person name="Rohde M."/>
            <person name="Tindall B.J."/>
            <person name="Goker M."/>
            <person name="Woyke T."/>
            <person name="Bristow J."/>
            <person name="Eisen J.A."/>
            <person name="Markowitz V."/>
            <person name="Hugenholtz P."/>
            <person name="Kyrpides N.C."/>
            <person name="Klenk H.P."/>
            <person name="Lapidus A."/>
        </authorList>
    </citation>
    <scope>NUCLEOTIDE SEQUENCE [LARGE SCALE GENOMIC DNA]</scope>
    <source>
        <strain evidence="5">DSM 14237 / IC166 / ACAM 630</strain>
    </source>
</reference>
<dbReference type="STRING" id="688270.Celal_2000"/>
<feature type="transmembrane region" description="Helical" evidence="2">
    <location>
        <begin position="84"/>
        <end position="105"/>
    </location>
</feature>
<feature type="domain" description="Peptidase M56" evidence="3">
    <location>
        <begin position="5"/>
        <end position="251"/>
    </location>
</feature>
<keyword evidence="2" id="KW-0812">Transmembrane</keyword>
<feature type="transmembrane region" description="Helical" evidence="2">
    <location>
        <begin position="6"/>
        <end position="22"/>
    </location>
</feature>
<evidence type="ECO:0000313" key="4">
    <source>
        <dbReference type="EMBL" id="ADV49297.1"/>
    </source>
</evidence>
<dbReference type="InterPro" id="IPR008756">
    <property type="entry name" value="Peptidase_M56"/>
</dbReference>
<dbReference type="RefSeq" id="WP_013550773.1">
    <property type="nucleotide sequence ID" value="NC_014934.1"/>
</dbReference>
<evidence type="ECO:0000259" key="3">
    <source>
        <dbReference type="Pfam" id="PF05569"/>
    </source>
</evidence>
<dbReference type="PANTHER" id="PTHR34978">
    <property type="entry name" value="POSSIBLE SENSOR-TRANSDUCER PROTEIN BLAR"/>
    <property type="match status" value="1"/>
</dbReference>
<dbReference type="OrthoDB" id="1522859at2"/>
<name>E6X3X2_CELAD</name>
<dbReference type="InterPro" id="IPR052173">
    <property type="entry name" value="Beta-lactam_resp_regulator"/>
</dbReference>
<keyword evidence="5" id="KW-1185">Reference proteome</keyword>
<dbReference type="CDD" id="cd07341">
    <property type="entry name" value="M56_BlaR1_MecR1_like"/>
    <property type="match status" value="1"/>
</dbReference>
<dbReference type="AlphaFoldDB" id="E6X3X2"/>
<feature type="region of interest" description="Disordered" evidence="1">
    <location>
        <begin position="391"/>
        <end position="417"/>
    </location>
</feature>
<dbReference type="Pfam" id="PF05569">
    <property type="entry name" value="Peptidase_M56"/>
    <property type="match status" value="1"/>
</dbReference>
<evidence type="ECO:0000256" key="1">
    <source>
        <dbReference type="SAM" id="MobiDB-lite"/>
    </source>
</evidence>
<dbReference type="PANTHER" id="PTHR34978:SF3">
    <property type="entry name" value="SLR0241 PROTEIN"/>
    <property type="match status" value="1"/>
</dbReference>
<dbReference type="EMBL" id="CP002453">
    <property type="protein sequence ID" value="ADV49297.1"/>
    <property type="molecule type" value="Genomic_DNA"/>
</dbReference>
<feature type="compositionally biased region" description="Basic and acidic residues" evidence="1">
    <location>
        <begin position="391"/>
        <end position="403"/>
    </location>
</feature>
<evidence type="ECO:0000313" key="5">
    <source>
        <dbReference type="Proteomes" id="UP000008634"/>
    </source>
</evidence>
<protein>
    <submittedName>
        <fullName evidence="4">Peptidase M56 BlaR1</fullName>
    </submittedName>
</protein>
<evidence type="ECO:0000256" key="2">
    <source>
        <dbReference type="SAM" id="Phobius"/>
    </source>
</evidence>
<dbReference type="eggNOG" id="COG4219">
    <property type="taxonomic scope" value="Bacteria"/>
</dbReference>
<proteinExistence type="predicted"/>
<sequence>MGLYLIKVTACLAIFFVFYKVMLENESMHTFKRFYLLTALIVAAVIPTILFTEYIYISPEPIVDIAVSEFTIKEMPLPTQKNDLITPSLWVIYGIGVLVFGYKFCNNLFKLSTRIKRNPKIKYDRSIHVLLEERLSPHTFFNFIFLNKQKFEAHEIPEAVLLHEQTHAAQKHSIDVLFIELIQVLLWFNPLVYLFKGAIKLNHEFLADQAVLKKGTQLPNYQQILLAFSSNATETQLANAINYSSIKKRFTIMKKTTSKKAVWLRSLLALPIFVFALYGFSEKKILKMEKPSQENSELSSPSDLNKVSTNHLQDEIESYKKEYNAYVVLTKEKPHYIHKPESEKRKMDDIFSNLVTMYYNLSNTNRAKVTAATPPIKPYTTLIKNGQKEYKKTSELTAEDKKLLPPPPPPPLPISESNSTELAKAKQLFLENANRYGNAVSAYTKQGTGTLEELNARYKKIMNLYEKYTALVKKEETNPILPPLPQHHQRVP</sequence>
<gene>
    <name evidence="4" type="ordered locus">Celal_2000</name>
</gene>
<dbReference type="HOGENOM" id="CLU_013798_0_0_10"/>
<keyword evidence="2" id="KW-1133">Transmembrane helix</keyword>
<accession>E6X3X2</accession>
<keyword evidence="2" id="KW-0472">Membrane</keyword>